<dbReference type="PANTHER" id="PTHR13847:SF287">
    <property type="entry name" value="FAD-DEPENDENT OXIDOREDUCTASE DOMAIN-CONTAINING PROTEIN 1"/>
    <property type="match status" value="1"/>
</dbReference>
<protein>
    <recommendedName>
        <fullName evidence="2">FAD-dependent oxidoreductase domain-containing protein 1</fullName>
    </recommendedName>
</protein>
<organism evidence="4 5">
    <name type="scientific">Dermatophagoides pteronyssinus</name>
    <name type="common">European house dust mite</name>
    <dbReference type="NCBI Taxonomy" id="6956"/>
    <lineage>
        <taxon>Eukaryota</taxon>
        <taxon>Metazoa</taxon>
        <taxon>Ecdysozoa</taxon>
        <taxon>Arthropoda</taxon>
        <taxon>Chelicerata</taxon>
        <taxon>Arachnida</taxon>
        <taxon>Acari</taxon>
        <taxon>Acariformes</taxon>
        <taxon>Sarcoptiformes</taxon>
        <taxon>Astigmata</taxon>
        <taxon>Psoroptidia</taxon>
        <taxon>Analgoidea</taxon>
        <taxon>Pyroglyphidae</taxon>
        <taxon>Dermatophagoidinae</taxon>
        <taxon>Dermatophagoides</taxon>
    </lineage>
</organism>
<dbReference type="Gene3D" id="3.30.9.10">
    <property type="entry name" value="D-Amino Acid Oxidase, subunit A, domain 2"/>
    <property type="match status" value="1"/>
</dbReference>
<dbReference type="GO" id="GO:0005739">
    <property type="term" value="C:mitochondrion"/>
    <property type="evidence" value="ECO:0007669"/>
    <property type="project" value="GOC"/>
</dbReference>
<name>A0A6P6YF56_DERPT</name>
<comment type="function">
    <text evidence="3">Required for the assembly of the mitochondrial membrane respiratory chain NADH dehydrogenase (Complex I). Involved in mid-late stages of complex I assembly.</text>
</comment>
<dbReference type="OMA" id="TEICHHA"/>
<keyword evidence="1" id="KW-0560">Oxidoreductase</keyword>
<proteinExistence type="predicted"/>
<dbReference type="PANTHER" id="PTHR13847">
    <property type="entry name" value="SARCOSINE DEHYDROGENASE-RELATED"/>
    <property type="match status" value="1"/>
</dbReference>
<sequence>MNGLIKKSYHFPRKIFQISLSSSSSTTRQLYYRNFSSSSSSSSSSGDDDTNNLPTTKQSDKVIEKPKQKEKLEPRKIVVLKDHENVYGIKDKDADNNAVNIGPDGVPYNPMNDPYYSNEFMTYKYPQYFTKYLGFKRAKNIVKEDISILTKGRIHKTREELGCPNHVDICIFGGGIIGTAIAYFLKEKAPFGYKIAVIERDPSFTRCSTALSTGGLRQQFSLEENILMAQYSAEFIRNARKHLSILDGEPPDLNYHPQGFLTLADESQAEQLIRNHQKQIEMGTLVELYTAERLKEKFPMINTDGIVLGSYGVQNEGWFDPLALLVAFKAKAQFFGTEFVNAEILDFNFNYDYHYEQTTCNYVVVREPDGNVRHVEFGLGVIATGYESHKIAKFLGYGENVNDWRSAVNFPIEPRKRYVYAFNSKDGPGLNFPFLIDTTGTYCRREGLGGNFICGRSPSNDEEPDIDTLDVDYSYFDRRILPLLKHRVEPFESDIKLKGAWAGYIDYNRIDQNPLIGQDPFFKNLIWATGFGGLGVQMSPAIGRAMMEFLLNSQYQTIDLRAFSWERLFNNQPLKEAYQY</sequence>
<reference evidence="5" key="1">
    <citation type="submission" date="2025-08" db="UniProtKB">
        <authorList>
            <consortium name="RefSeq"/>
        </authorList>
    </citation>
    <scope>IDENTIFICATION</scope>
    <source>
        <strain evidence="5">Airmid</strain>
    </source>
</reference>
<dbReference type="AlphaFoldDB" id="A0A6P6YF56"/>
<dbReference type="Pfam" id="PF01266">
    <property type="entry name" value="DAO"/>
    <property type="match status" value="1"/>
</dbReference>
<evidence type="ECO:0000256" key="3">
    <source>
        <dbReference type="ARBA" id="ARBA00046185"/>
    </source>
</evidence>
<evidence type="ECO:0000256" key="1">
    <source>
        <dbReference type="ARBA" id="ARBA00023002"/>
    </source>
</evidence>
<evidence type="ECO:0000313" key="4">
    <source>
        <dbReference type="Proteomes" id="UP000515146"/>
    </source>
</evidence>
<evidence type="ECO:0000256" key="2">
    <source>
        <dbReference type="ARBA" id="ARBA00039785"/>
    </source>
</evidence>
<dbReference type="Proteomes" id="UP000515146">
    <property type="component" value="Unplaced"/>
</dbReference>
<dbReference type="InParanoid" id="A0A6P6YF56"/>
<dbReference type="SUPFAM" id="SSF51905">
    <property type="entry name" value="FAD/NAD(P)-binding domain"/>
    <property type="match status" value="1"/>
</dbReference>
<dbReference type="GO" id="GO:0016491">
    <property type="term" value="F:oxidoreductase activity"/>
    <property type="evidence" value="ECO:0007669"/>
    <property type="project" value="UniProtKB-KW"/>
</dbReference>
<dbReference type="FunCoup" id="A0A6P6YF56">
    <property type="interactions" value="502"/>
</dbReference>
<dbReference type="OrthoDB" id="424974at2759"/>
<dbReference type="KEGG" id="dpte:113797682"/>
<dbReference type="RefSeq" id="XP_027203902.1">
    <property type="nucleotide sequence ID" value="XM_027348101.1"/>
</dbReference>
<accession>A0A6P6YF56</accession>
<dbReference type="InterPro" id="IPR006076">
    <property type="entry name" value="FAD-dep_OxRdtase"/>
</dbReference>
<evidence type="ECO:0000313" key="5">
    <source>
        <dbReference type="RefSeq" id="XP_027203902.1"/>
    </source>
</evidence>
<dbReference type="Gene3D" id="3.50.50.60">
    <property type="entry name" value="FAD/NAD(P)-binding domain"/>
    <property type="match status" value="1"/>
</dbReference>
<keyword evidence="4" id="KW-1185">Reference proteome</keyword>
<dbReference type="InterPro" id="IPR036188">
    <property type="entry name" value="FAD/NAD-bd_sf"/>
</dbReference>
<gene>
    <name evidence="5" type="primary">LOC113797682</name>
</gene>
<dbReference type="GO" id="GO:0032981">
    <property type="term" value="P:mitochondrial respiratory chain complex I assembly"/>
    <property type="evidence" value="ECO:0007669"/>
    <property type="project" value="TreeGrafter"/>
</dbReference>
<dbReference type="GeneID" id="113797682"/>